<proteinExistence type="predicted"/>
<comment type="caution">
    <text evidence="7">The sequence shown here is derived from an EMBL/GenBank/DDBJ whole genome shotgun (WGS) entry which is preliminary data.</text>
</comment>
<dbReference type="Proteomes" id="UP000034543">
    <property type="component" value="Unassembled WGS sequence"/>
</dbReference>
<evidence type="ECO:0000259" key="6">
    <source>
        <dbReference type="Pfam" id="PF04932"/>
    </source>
</evidence>
<evidence type="ECO:0000256" key="5">
    <source>
        <dbReference type="SAM" id="Phobius"/>
    </source>
</evidence>
<keyword evidence="3 5" id="KW-1133">Transmembrane helix</keyword>
<organism evidence="7 8">
    <name type="scientific">Candidatus Gottesmanbacteria bacterium GW2011_GWA1_43_11</name>
    <dbReference type="NCBI Taxonomy" id="1618436"/>
    <lineage>
        <taxon>Bacteria</taxon>
        <taxon>Candidatus Gottesmaniibacteriota</taxon>
    </lineage>
</organism>
<feature type="transmembrane region" description="Helical" evidence="5">
    <location>
        <begin position="117"/>
        <end position="139"/>
    </location>
</feature>
<reference evidence="7 8" key="1">
    <citation type="journal article" date="2015" name="Nature">
        <title>rRNA introns, odd ribosomes, and small enigmatic genomes across a large radiation of phyla.</title>
        <authorList>
            <person name="Brown C.T."/>
            <person name="Hug L.A."/>
            <person name="Thomas B.C."/>
            <person name="Sharon I."/>
            <person name="Castelle C.J."/>
            <person name="Singh A."/>
            <person name="Wilkins M.J."/>
            <person name="Williams K.H."/>
            <person name="Banfield J.F."/>
        </authorList>
    </citation>
    <scope>NUCLEOTIDE SEQUENCE [LARGE SCALE GENOMIC DNA]</scope>
</reference>
<dbReference type="AlphaFoldDB" id="A0A0G1CJA5"/>
<accession>A0A0G1CJA5</accession>
<name>A0A0G1CJA5_9BACT</name>
<dbReference type="GO" id="GO:0016020">
    <property type="term" value="C:membrane"/>
    <property type="evidence" value="ECO:0007669"/>
    <property type="project" value="UniProtKB-SubCell"/>
</dbReference>
<dbReference type="InterPro" id="IPR051533">
    <property type="entry name" value="WaaL-like"/>
</dbReference>
<gene>
    <name evidence="7" type="ORF">UV59_C0006G0035</name>
</gene>
<keyword evidence="2 5" id="KW-0812">Transmembrane</keyword>
<dbReference type="Pfam" id="PF04932">
    <property type="entry name" value="Wzy_C"/>
    <property type="match status" value="1"/>
</dbReference>
<feature type="transmembrane region" description="Helical" evidence="5">
    <location>
        <begin position="330"/>
        <end position="351"/>
    </location>
</feature>
<evidence type="ECO:0000256" key="4">
    <source>
        <dbReference type="ARBA" id="ARBA00023136"/>
    </source>
</evidence>
<dbReference type="STRING" id="1618436.UV59_C0006G0035"/>
<feature type="transmembrane region" description="Helical" evidence="5">
    <location>
        <begin position="179"/>
        <end position="200"/>
    </location>
</feature>
<feature type="transmembrane region" description="Helical" evidence="5">
    <location>
        <begin position="43"/>
        <end position="62"/>
    </location>
</feature>
<keyword evidence="4 5" id="KW-0472">Membrane</keyword>
<dbReference type="InterPro" id="IPR007016">
    <property type="entry name" value="O-antigen_ligase-rel_domated"/>
</dbReference>
<feature type="domain" description="O-antigen ligase-related" evidence="6">
    <location>
        <begin position="215"/>
        <end position="346"/>
    </location>
</feature>
<sequence>MKSLRKFLLCLLLALFFIQLGNHFWPDATLVLGRRIDYLSPTVHLFDLVIIALFSINFPLLWSRSWFKSTSLIFFAVWVVMLVFSQFPQVIFFSGLRWLLMLLLLTVIIVTHPNLRWLQQIAAVCVICAVLLALTQFLGQHSVGGWMYWLGERSYTVASSQIAHLIVSNRLLVRPYATFSHPNVLGGVLVTLLPLFLFFTSKTRSEFLLIQAARVFTVFGIILSFSRAAWFVGTLIIVFSILQLYKTKKSLIFILLVIFGLFIYEELSLGQLVRLTEFGSKSVAERQLLAQNALRLITKQPLTGYGFGHFIPLLPMMSVPPFLLQPVHSVYLLAAVEVGLLATAALVLLLFRLLWRLRQLRNHALFWSISAILLLGLVDHYFWSTPQPLGLATLLIGLGLAETKPSALQ</sequence>
<dbReference type="PANTHER" id="PTHR37422:SF17">
    <property type="entry name" value="O-ANTIGEN LIGASE"/>
    <property type="match status" value="1"/>
</dbReference>
<feature type="transmembrane region" description="Helical" evidence="5">
    <location>
        <begin position="212"/>
        <end position="245"/>
    </location>
</feature>
<feature type="transmembrane region" description="Helical" evidence="5">
    <location>
        <begin position="91"/>
        <end position="110"/>
    </location>
</feature>
<evidence type="ECO:0000256" key="2">
    <source>
        <dbReference type="ARBA" id="ARBA00022692"/>
    </source>
</evidence>
<evidence type="ECO:0000313" key="7">
    <source>
        <dbReference type="EMBL" id="KKS85579.1"/>
    </source>
</evidence>
<feature type="transmembrane region" description="Helical" evidence="5">
    <location>
        <begin position="302"/>
        <end position="324"/>
    </location>
</feature>
<comment type="subcellular location">
    <subcellularLocation>
        <location evidence="1">Membrane</location>
        <topology evidence="1">Multi-pass membrane protein</topology>
    </subcellularLocation>
</comment>
<dbReference type="EMBL" id="LCFB01000006">
    <property type="protein sequence ID" value="KKS85579.1"/>
    <property type="molecule type" value="Genomic_DNA"/>
</dbReference>
<protein>
    <recommendedName>
        <fullName evidence="6">O-antigen ligase-related domain-containing protein</fullName>
    </recommendedName>
</protein>
<evidence type="ECO:0000256" key="3">
    <source>
        <dbReference type="ARBA" id="ARBA00022989"/>
    </source>
</evidence>
<feature type="transmembrane region" description="Helical" evidence="5">
    <location>
        <begin position="69"/>
        <end position="85"/>
    </location>
</feature>
<dbReference type="PANTHER" id="PTHR37422">
    <property type="entry name" value="TEICHURONIC ACID BIOSYNTHESIS PROTEIN TUAE"/>
    <property type="match status" value="1"/>
</dbReference>
<feature type="transmembrane region" description="Helical" evidence="5">
    <location>
        <begin position="363"/>
        <end position="383"/>
    </location>
</feature>
<feature type="transmembrane region" description="Helical" evidence="5">
    <location>
        <begin position="251"/>
        <end position="273"/>
    </location>
</feature>
<evidence type="ECO:0000313" key="8">
    <source>
        <dbReference type="Proteomes" id="UP000034543"/>
    </source>
</evidence>
<evidence type="ECO:0000256" key="1">
    <source>
        <dbReference type="ARBA" id="ARBA00004141"/>
    </source>
</evidence>